<keyword evidence="10" id="KW-0809">Transit peptide</keyword>
<dbReference type="KEGG" id="nve:5517846"/>
<evidence type="ECO:0000256" key="1">
    <source>
        <dbReference type="ARBA" id="ARBA00001946"/>
    </source>
</evidence>
<gene>
    <name evidence="16" type="ORF">NEMVEDRAFT_v1g91194</name>
</gene>
<dbReference type="EMBL" id="DS469532">
    <property type="protein sequence ID" value="EDO45845.1"/>
    <property type="molecule type" value="Genomic_DNA"/>
</dbReference>
<reference evidence="16 17" key="1">
    <citation type="journal article" date="2007" name="Science">
        <title>Sea anemone genome reveals ancestral eumetazoan gene repertoire and genomic organization.</title>
        <authorList>
            <person name="Putnam N.H."/>
            <person name="Srivastava M."/>
            <person name="Hellsten U."/>
            <person name="Dirks B."/>
            <person name="Chapman J."/>
            <person name="Salamov A."/>
            <person name="Terry A."/>
            <person name="Shapiro H."/>
            <person name="Lindquist E."/>
            <person name="Kapitonov V.V."/>
            <person name="Jurka J."/>
            <person name="Genikhovich G."/>
            <person name="Grigoriev I.V."/>
            <person name="Lucas S.M."/>
            <person name="Steele R.E."/>
            <person name="Finnerty J.R."/>
            <person name="Technau U."/>
            <person name="Martindale M.Q."/>
            <person name="Rokhsar D.S."/>
        </authorList>
    </citation>
    <scope>NUCLEOTIDE SEQUENCE [LARGE SCALE GENOMIC DNA]</scope>
    <source>
        <strain evidence="17">CH2 X CH6</strain>
    </source>
</reference>
<keyword evidence="8" id="KW-0269">Exonuclease</keyword>
<dbReference type="AlphaFoldDB" id="A7RRK8"/>
<dbReference type="InterPro" id="IPR005135">
    <property type="entry name" value="Endo/exonuclease/phosphatase"/>
</dbReference>
<keyword evidence="9" id="KW-0460">Magnesium</keyword>
<keyword evidence="3" id="KW-0597">Phosphoprotein</keyword>
<dbReference type="InterPro" id="IPR050410">
    <property type="entry name" value="CCR4/nocturin_mRNA_transcr"/>
</dbReference>
<comment type="cofactor">
    <cofactor evidence="1">
        <name>Mg(2+)</name>
        <dbReference type="ChEBI" id="CHEBI:18420"/>
    </cofactor>
</comment>
<evidence type="ECO:0000256" key="13">
    <source>
        <dbReference type="ARBA" id="ARBA00083541"/>
    </source>
</evidence>
<dbReference type="PANTHER" id="PTHR12121:SF37">
    <property type="entry name" value="2',5'-PHOSPHODIESTERASE 12"/>
    <property type="match status" value="1"/>
</dbReference>
<protein>
    <recommendedName>
        <fullName evidence="12">2',5'-phosphodiesterase 12</fullName>
    </recommendedName>
    <alternativeName>
        <fullName evidence="13">Mitochondrial deadenylase</fullName>
    </alternativeName>
</protein>
<dbReference type="OMA" id="FRLKSAC"/>
<dbReference type="GO" id="GO:0005759">
    <property type="term" value="C:mitochondrial matrix"/>
    <property type="evidence" value="ECO:0007669"/>
    <property type="project" value="UniProtKB-SubCell"/>
</dbReference>
<dbReference type="SUPFAM" id="SSF56219">
    <property type="entry name" value="DNase I-like"/>
    <property type="match status" value="1"/>
</dbReference>
<keyword evidence="4" id="KW-0507">mRNA processing</keyword>
<dbReference type="Gene3D" id="3.60.10.10">
    <property type="entry name" value="Endonuclease/exonuclease/phosphatase"/>
    <property type="match status" value="1"/>
</dbReference>
<comment type="subcellular location">
    <subcellularLocation>
        <location evidence="2">Mitochondrion matrix</location>
    </subcellularLocation>
</comment>
<dbReference type="OrthoDB" id="412787at2759"/>
<evidence type="ECO:0000256" key="7">
    <source>
        <dbReference type="ARBA" id="ARBA00022801"/>
    </source>
</evidence>
<evidence type="ECO:0000256" key="10">
    <source>
        <dbReference type="ARBA" id="ARBA00022946"/>
    </source>
</evidence>
<dbReference type="FunFam" id="3.60.10.10:FF:000018">
    <property type="entry name" value="2',5'-phosphodiesterase 12"/>
    <property type="match status" value="1"/>
</dbReference>
<accession>A7RRK8</accession>
<name>A7RRK8_NEMVE</name>
<evidence type="ECO:0000313" key="17">
    <source>
        <dbReference type="Proteomes" id="UP000001593"/>
    </source>
</evidence>
<evidence type="ECO:0000313" key="16">
    <source>
        <dbReference type="EMBL" id="EDO45845.1"/>
    </source>
</evidence>
<dbReference type="GO" id="GO:0005739">
    <property type="term" value="C:mitochondrion"/>
    <property type="evidence" value="ECO:0000318"/>
    <property type="project" value="GO_Central"/>
</dbReference>
<dbReference type="PhylomeDB" id="A7RRK8"/>
<feature type="domain" description="Endonuclease/exonuclease/phosphatase" evidence="14">
    <location>
        <begin position="239"/>
        <end position="552"/>
    </location>
</feature>
<evidence type="ECO:0000256" key="3">
    <source>
        <dbReference type="ARBA" id="ARBA00022553"/>
    </source>
</evidence>
<evidence type="ECO:0000256" key="5">
    <source>
        <dbReference type="ARBA" id="ARBA00022722"/>
    </source>
</evidence>
<dbReference type="GO" id="GO:0004535">
    <property type="term" value="F:poly(A)-specific ribonuclease activity"/>
    <property type="evidence" value="ECO:0007669"/>
    <property type="project" value="UniProtKB-ARBA"/>
</dbReference>
<evidence type="ECO:0000256" key="2">
    <source>
        <dbReference type="ARBA" id="ARBA00004305"/>
    </source>
</evidence>
<keyword evidence="5" id="KW-0540">Nuclease</keyword>
<keyword evidence="11" id="KW-0496">Mitochondrion</keyword>
<dbReference type="eggNOG" id="KOG0620">
    <property type="taxonomic scope" value="Eukaryota"/>
</dbReference>
<evidence type="ECO:0000256" key="9">
    <source>
        <dbReference type="ARBA" id="ARBA00022842"/>
    </source>
</evidence>
<evidence type="ECO:0000256" key="8">
    <source>
        <dbReference type="ARBA" id="ARBA00022839"/>
    </source>
</evidence>
<evidence type="ECO:0000256" key="4">
    <source>
        <dbReference type="ARBA" id="ARBA00022664"/>
    </source>
</evidence>
<dbReference type="GO" id="GO:0006397">
    <property type="term" value="P:mRNA processing"/>
    <property type="evidence" value="ECO:0007669"/>
    <property type="project" value="UniProtKB-KW"/>
</dbReference>
<dbReference type="InParanoid" id="A7RRK8"/>
<keyword evidence="17" id="KW-1185">Reference proteome</keyword>
<keyword evidence="6" id="KW-0479">Metal-binding</keyword>
<dbReference type="STRING" id="45351.A7RRK8"/>
<keyword evidence="7" id="KW-0378">Hydrolase</keyword>
<organism evidence="16 17">
    <name type="scientific">Nematostella vectensis</name>
    <name type="common">Starlet sea anemone</name>
    <dbReference type="NCBI Taxonomy" id="45351"/>
    <lineage>
        <taxon>Eukaryota</taxon>
        <taxon>Metazoa</taxon>
        <taxon>Cnidaria</taxon>
        <taxon>Anthozoa</taxon>
        <taxon>Hexacorallia</taxon>
        <taxon>Actiniaria</taxon>
        <taxon>Edwardsiidae</taxon>
        <taxon>Nematostella</taxon>
    </lineage>
</organism>
<proteinExistence type="predicted"/>
<dbReference type="GO" id="GO:0000288">
    <property type="term" value="P:nuclear-transcribed mRNA catabolic process, deadenylation-dependent decay"/>
    <property type="evidence" value="ECO:0000318"/>
    <property type="project" value="GO_Central"/>
</dbReference>
<dbReference type="Pfam" id="PF03372">
    <property type="entry name" value="Exo_endo_phos"/>
    <property type="match status" value="1"/>
</dbReference>
<evidence type="ECO:0000256" key="6">
    <source>
        <dbReference type="ARBA" id="ARBA00022723"/>
    </source>
</evidence>
<dbReference type="HOGENOM" id="CLU_016428_7_2_1"/>
<evidence type="ECO:0000256" key="11">
    <source>
        <dbReference type="ARBA" id="ARBA00023128"/>
    </source>
</evidence>
<dbReference type="InterPro" id="IPR048821">
    <property type="entry name" value="PDE12-like_N"/>
</dbReference>
<sequence>MAIVSIRCVEEENDIRISFSYGGQQKNMQRAKTEQLKKSLARISLSANQKSRKKDKKAGKGNKDISIPSASLTFEGSLLDEDLPNVEAWKDGSVLIIGEEQFSVLVNPPTVLSLFLPSHIMVDFPVYPVIKLEFAELKYCMFEWFRSENPEPSAASLPSVTECAWEEVGTEFCYKPCLQDIGCYLKLVCTPSRQDPTNGLKAETVSPIRVAAEPGRCPFENRHLYTLKKLEPGHIRCVSYNILADAYAREEFALNVLYPYCPPYALDIGYRKQVLMKELIGYNADIICLQECGQKLFDGFLLPCMELEGYQGIIKCKAGEIPEGEAIFFNRDKFELIKTCDVVLRESLLSHLSQEEILQHISPIPALFESLIKRNAIAQVAVLKCKGNNDNSPLICVVNTHLYYRPHSPHIRMLQAAIILNHTKAVVHELTSERDDNIDVAVLFCGDFNSTPHTGLFQLLTKGHVARTHHDWLVHEDVDQHCNTLDLSHGFSFVNACGTPLFTNYTHGFKDTLDYIFCDSKFFEVQSVVPLPEEEELRNHLALPSVVMPSDHLALVCDLKCKF</sequence>
<feature type="domain" description="2',5'-phosphodiesterase 12-like N-terminal" evidence="15">
    <location>
        <begin position="108"/>
        <end position="202"/>
    </location>
</feature>
<dbReference type="GO" id="GO:0046872">
    <property type="term" value="F:metal ion binding"/>
    <property type="evidence" value="ECO:0007669"/>
    <property type="project" value="UniProtKB-KW"/>
</dbReference>
<dbReference type="PANTHER" id="PTHR12121">
    <property type="entry name" value="CARBON CATABOLITE REPRESSOR PROTEIN 4"/>
    <property type="match status" value="1"/>
</dbReference>
<evidence type="ECO:0000259" key="14">
    <source>
        <dbReference type="Pfam" id="PF03372"/>
    </source>
</evidence>
<dbReference type="Pfam" id="PF21171">
    <property type="entry name" value="PDE12-like_N"/>
    <property type="match status" value="1"/>
</dbReference>
<evidence type="ECO:0000259" key="15">
    <source>
        <dbReference type="Pfam" id="PF21171"/>
    </source>
</evidence>
<dbReference type="Proteomes" id="UP000001593">
    <property type="component" value="Unassembled WGS sequence"/>
</dbReference>
<evidence type="ECO:0000256" key="12">
    <source>
        <dbReference type="ARBA" id="ARBA00072755"/>
    </source>
</evidence>
<dbReference type="GO" id="GO:0000175">
    <property type="term" value="F:3'-5'-RNA exonuclease activity"/>
    <property type="evidence" value="ECO:0000318"/>
    <property type="project" value="GO_Central"/>
</dbReference>
<dbReference type="InterPro" id="IPR036691">
    <property type="entry name" value="Endo/exonu/phosph_ase_sf"/>
</dbReference>